<gene>
    <name evidence="1" type="ORF">AVDCRST_MAG35-2752</name>
</gene>
<dbReference type="InterPro" id="IPR009351">
    <property type="entry name" value="AlkZ-like"/>
</dbReference>
<dbReference type="PANTHER" id="PTHR30528:SF0">
    <property type="entry name" value="CYTOPLASMIC PROTEIN"/>
    <property type="match status" value="1"/>
</dbReference>
<name>A0A6J4Q6B1_9ACTN</name>
<protein>
    <recommendedName>
        <fullName evidence="2">Cytoplasmic protein clustered with trehalase</fullName>
    </recommendedName>
</protein>
<evidence type="ECO:0008006" key="2">
    <source>
        <dbReference type="Google" id="ProtNLM"/>
    </source>
</evidence>
<reference evidence="1" key="1">
    <citation type="submission" date="2020-02" db="EMBL/GenBank/DDBJ databases">
        <authorList>
            <person name="Meier V. D."/>
        </authorList>
    </citation>
    <scope>NUCLEOTIDE SEQUENCE</scope>
    <source>
        <strain evidence="1">AVDCRST_MAG35</strain>
    </source>
</reference>
<organism evidence="1">
    <name type="scientific">uncultured Quadrisphaera sp</name>
    <dbReference type="NCBI Taxonomy" id="904978"/>
    <lineage>
        <taxon>Bacteria</taxon>
        <taxon>Bacillati</taxon>
        <taxon>Actinomycetota</taxon>
        <taxon>Actinomycetes</taxon>
        <taxon>Kineosporiales</taxon>
        <taxon>Kineosporiaceae</taxon>
        <taxon>Quadrisphaera</taxon>
        <taxon>environmental samples</taxon>
    </lineage>
</organism>
<proteinExistence type="predicted"/>
<dbReference type="EMBL" id="CADCUY010000543">
    <property type="protein sequence ID" value="CAA9433295.1"/>
    <property type="molecule type" value="Genomic_DNA"/>
</dbReference>
<sequence length="411" mass="44879">MSGPERLSLARARRLALAAQGFAAPRPAGPVTLGHLSRLLERLSLLQIDSITVLARSHYLPVLARLGPYDRALLERASGRAPRRMVEYWAHEASYVPPEVHRLLRWRMARHADEAWGSMTGVAREAPALVEAVLAHVAAHGPRTAREVEAAVAPRAAGPARGSWWDWSSVKAACEHLFWAGRLTAAGRTPSFERRYDLPARVLPPAVATAPDPEPDQARRELVLRSARALGVATEPHLRDYFRLAPAESRRAVAELVEEGRLLPVAVDGWAAPAYALPGAVVPRSVGARALLSPFDSLVFHRPRTEELFGVRHRLEVYVPAPARVHGYYVLLLLLGERLAARVDLKADRPAGRLLVRAAWEVPAPGVGQHGVARELAEELEVLAAWLGLERVEVEPRGDLAAALARAVAGR</sequence>
<dbReference type="Pfam" id="PF06224">
    <property type="entry name" value="AlkZ-like"/>
    <property type="match status" value="1"/>
</dbReference>
<evidence type="ECO:0000313" key="1">
    <source>
        <dbReference type="EMBL" id="CAA9433295.1"/>
    </source>
</evidence>
<dbReference type="AlphaFoldDB" id="A0A6J4Q6B1"/>
<accession>A0A6J4Q6B1</accession>
<dbReference type="PANTHER" id="PTHR30528">
    <property type="entry name" value="CYTOPLASMIC PROTEIN"/>
    <property type="match status" value="1"/>
</dbReference>